<keyword evidence="3" id="KW-1185">Reference proteome</keyword>
<accession>A0A0L8ALC0</accession>
<reference evidence="3" key="1">
    <citation type="submission" date="2014-11" db="EMBL/GenBank/DDBJ databases">
        <title>Genome sequencing of Roseivirga sp. D-25.</title>
        <authorList>
            <person name="Selvaratnam C."/>
            <person name="Thevarajoo S."/>
            <person name="Goh K.M."/>
            <person name="Eee R."/>
            <person name="Chan K.-G."/>
            <person name="Chong C.S."/>
        </authorList>
    </citation>
    <scope>NUCLEOTIDE SEQUENCE [LARGE SCALE GENOMIC DNA]</scope>
    <source>
        <strain evidence="3">D-25</strain>
    </source>
</reference>
<dbReference type="Proteomes" id="UP000036908">
    <property type="component" value="Unassembled WGS sequence"/>
</dbReference>
<proteinExistence type="predicted"/>
<organism evidence="2 3">
    <name type="scientific">Roseivirga seohaensis subsp. aquiponti</name>
    <dbReference type="NCBI Taxonomy" id="1566026"/>
    <lineage>
        <taxon>Bacteria</taxon>
        <taxon>Pseudomonadati</taxon>
        <taxon>Bacteroidota</taxon>
        <taxon>Cytophagia</taxon>
        <taxon>Cytophagales</taxon>
        <taxon>Roseivirgaceae</taxon>
        <taxon>Roseivirga</taxon>
    </lineage>
</organism>
<dbReference type="PATRIC" id="fig|1566026.4.peg.3645"/>
<name>A0A0L8ALC0_9BACT</name>
<dbReference type="OrthoDB" id="978645at2"/>
<keyword evidence="1" id="KW-0732">Signal</keyword>
<evidence type="ECO:0000313" key="3">
    <source>
        <dbReference type="Proteomes" id="UP000036908"/>
    </source>
</evidence>
<evidence type="ECO:0008006" key="4">
    <source>
        <dbReference type="Google" id="ProtNLM"/>
    </source>
</evidence>
<evidence type="ECO:0000256" key="1">
    <source>
        <dbReference type="SAM" id="SignalP"/>
    </source>
</evidence>
<evidence type="ECO:0000313" key="2">
    <source>
        <dbReference type="EMBL" id="KOF02965.1"/>
    </source>
</evidence>
<dbReference type="EMBL" id="JSVA01000009">
    <property type="protein sequence ID" value="KOF02965.1"/>
    <property type="molecule type" value="Genomic_DNA"/>
</dbReference>
<feature type="signal peptide" evidence="1">
    <location>
        <begin position="1"/>
        <end position="23"/>
    </location>
</feature>
<gene>
    <name evidence="2" type="ORF">OB69_09050</name>
</gene>
<sequence>MKKFIISTFVIAITFLASNQAKAQDYNTAVGLRFGGTSGLTFNKGHFEGILGFWGNGFSVTGLLEKRTTAFETPELNWFYGYGGHVAFFNNGNPGTNFGRGDRRYDDSTVGFGIDGIIGLEFVPREIPFAFSLGLKPFLEVDTNGNFYGAPDPAIGIKYIIN</sequence>
<dbReference type="AlphaFoldDB" id="A0A0L8ALC0"/>
<comment type="caution">
    <text evidence="2">The sequence shown here is derived from an EMBL/GenBank/DDBJ whole genome shotgun (WGS) entry which is preliminary data.</text>
</comment>
<feature type="chain" id="PRO_5005580104" description="Outer membrane insertion C-signal" evidence="1">
    <location>
        <begin position="24"/>
        <end position="162"/>
    </location>
</feature>
<protein>
    <recommendedName>
        <fullName evidence="4">Outer membrane insertion C-signal</fullName>
    </recommendedName>
</protein>
<dbReference type="RefSeq" id="WP_053223396.1">
    <property type="nucleotide sequence ID" value="NZ_JSVA01000009.1"/>
</dbReference>